<dbReference type="STRING" id="1195236.CTER_4806"/>
<proteinExistence type="predicted"/>
<dbReference type="Gene3D" id="2.60.120.10">
    <property type="entry name" value="Jelly Rolls"/>
    <property type="match status" value="1"/>
</dbReference>
<dbReference type="Pfam" id="PF02311">
    <property type="entry name" value="AraC_binding"/>
    <property type="match status" value="1"/>
</dbReference>
<evidence type="ECO:0000256" key="1">
    <source>
        <dbReference type="ARBA" id="ARBA00023015"/>
    </source>
</evidence>
<protein>
    <submittedName>
        <fullName evidence="5">AraC family transcriptional regulator</fullName>
    </submittedName>
</protein>
<dbReference type="InterPro" id="IPR037923">
    <property type="entry name" value="HTH-like"/>
</dbReference>
<dbReference type="eggNOG" id="COG2207">
    <property type="taxonomic scope" value="Bacteria"/>
</dbReference>
<keyword evidence="3" id="KW-0804">Transcription</keyword>
<dbReference type="GO" id="GO:0003700">
    <property type="term" value="F:DNA-binding transcription factor activity"/>
    <property type="evidence" value="ECO:0007669"/>
    <property type="project" value="InterPro"/>
</dbReference>
<name>S0FJZ5_RUMCE</name>
<dbReference type="Gene3D" id="1.10.10.60">
    <property type="entry name" value="Homeodomain-like"/>
    <property type="match status" value="2"/>
</dbReference>
<dbReference type="InterPro" id="IPR018062">
    <property type="entry name" value="HTH_AraC-typ_CS"/>
</dbReference>
<gene>
    <name evidence="5" type="ORF">CTER_4806</name>
</gene>
<dbReference type="SUPFAM" id="SSF46689">
    <property type="entry name" value="Homeodomain-like"/>
    <property type="match status" value="2"/>
</dbReference>
<evidence type="ECO:0000313" key="6">
    <source>
        <dbReference type="Proteomes" id="UP000014155"/>
    </source>
</evidence>
<dbReference type="SUPFAM" id="SSF51215">
    <property type="entry name" value="Regulatory protein AraC"/>
    <property type="match status" value="1"/>
</dbReference>
<evidence type="ECO:0000256" key="3">
    <source>
        <dbReference type="ARBA" id="ARBA00023163"/>
    </source>
</evidence>
<dbReference type="RefSeq" id="WP_004629623.1">
    <property type="nucleotide sequence ID" value="NZ_AORV01000065.1"/>
</dbReference>
<dbReference type="InterPro" id="IPR009057">
    <property type="entry name" value="Homeodomain-like_sf"/>
</dbReference>
<evidence type="ECO:0000259" key="4">
    <source>
        <dbReference type="PROSITE" id="PS01124"/>
    </source>
</evidence>
<keyword evidence="1" id="KW-0805">Transcription regulation</keyword>
<dbReference type="GO" id="GO:0043565">
    <property type="term" value="F:sequence-specific DNA binding"/>
    <property type="evidence" value="ECO:0007669"/>
    <property type="project" value="InterPro"/>
</dbReference>
<dbReference type="PANTHER" id="PTHR43280">
    <property type="entry name" value="ARAC-FAMILY TRANSCRIPTIONAL REGULATOR"/>
    <property type="match status" value="1"/>
</dbReference>
<reference evidence="5 6" key="1">
    <citation type="journal article" date="2013" name="Genome Announc.">
        <title>Draft Genome Sequence of the Cellulolytic, Mesophilic, Anaerobic Bacterium Clostridium termitidis Strain CT1112 (DSM 5398).</title>
        <authorList>
            <person name="Lal S."/>
            <person name="Ramachandran U."/>
            <person name="Zhang X."/>
            <person name="Munir R."/>
            <person name="Sparling R."/>
            <person name="Levin D.B."/>
        </authorList>
    </citation>
    <scope>NUCLEOTIDE SEQUENCE [LARGE SCALE GENOMIC DNA]</scope>
    <source>
        <strain evidence="5 6">CT1112</strain>
    </source>
</reference>
<feature type="domain" description="HTH araC/xylS-type" evidence="4">
    <location>
        <begin position="193"/>
        <end position="291"/>
    </location>
</feature>
<comment type="caution">
    <text evidence="5">The sequence shown here is derived from an EMBL/GenBank/DDBJ whole genome shotgun (WGS) entry which is preliminary data.</text>
</comment>
<dbReference type="Pfam" id="PF12833">
    <property type="entry name" value="HTH_18"/>
    <property type="match status" value="1"/>
</dbReference>
<dbReference type="InterPro" id="IPR003313">
    <property type="entry name" value="AraC-bd"/>
</dbReference>
<dbReference type="AlphaFoldDB" id="S0FJZ5"/>
<dbReference type="PROSITE" id="PS00041">
    <property type="entry name" value="HTH_ARAC_FAMILY_1"/>
    <property type="match status" value="1"/>
</dbReference>
<dbReference type="InterPro" id="IPR014710">
    <property type="entry name" value="RmlC-like_jellyroll"/>
</dbReference>
<dbReference type="PROSITE" id="PS01124">
    <property type="entry name" value="HTH_ARAC_FAMILY_2"/>
    <property type="match status" value="1"/>
</dbReference>
<sequence>MMEVSKVYKPKSFPMDFPFSIKFTDMEPFYCMNHTFHWHNYLEIAFVKKGKGIYYVENRTYEMNEGDIVVINNIEPHYMEVLPPVNMVMPVVMFEPQLVWSSESLFDYNYMEPFFERSSNFNNKIDSKSEIGRKIFAMLSEIEDEYVNKTVGYKLMIKAKLLHIITYLIRHYQDSSKSTESITSKSKRLEKLEKVFDYINGNYSQKIELNTLAELAYMSPNYFSTFFKQSTGFTPIEYLNKMRISKSIEMLRETDFSVAQIAMDCGFNNLANYNKIFKQLTETTPTRIRNGK</sequence>
<accession>S0FJZ5</accession>
<organism evidence="5 6">
    <name type="scientific">Ruminiclostridium cellobioparum subsp. termitidis CT1112</name>
    <dbReference type="NCBI Taxonomy" id="1195236"/>
    <lineage>
        <taxon>Bacteria</taxon>
        <taxon>Bacillati</taxon>
        <taxon>Bacillota</taxon>
        <taxon>Clostridia</taxon>
        <taxon>Eubacteriales</taxon>
        <taxon>Oscillospiraceae</taxon>
        <taxon>Ruminiclostridium</taxon>
    </lineage>
</organism>
<dbReference type="Proteomes" id="UP000014155">
    <property type="component" value="Unassembled WGS sequence"/>
</dbReference>
<keyword evidence="2" id="KW-0238">DNA-binding</keyword>
<keyword evidence="6" id="KW-1185">Reference proteome</keyword>
<dbReference type="PATRIC" id="fig|1195236.3.peg.4994"/>
<evidence type="ECO:0000313" key="5">
    <source>
        <dbReference type="EMBL" id="EMS69459.1"/>
    </source>
</evidence>
<dbReference type="SMART" id="SM00342">
    <property type="entry name" value="HTH_ARAC"/>
    <property type="match status" value="1"/>
</dbReference>
<dbReference type="EMBL" id="AORV01000065">
    <property type="protein sequence ID" value="EMS69459.1"/>
    <property type="molecule type" value="Genomic_DNA"/>
</dbReference>
<evidence type="ECO:0000256" key="2">
    <source>
        <dbReference type="ARBA" id="ARBA00023125"/>
    </source>
</evidence>
<dbReference type="InterPro" id="IPR018060">
    <property type="entry name" value="HTH_AraC"/>
</dbReference>
<dbReference type="PANTHER" id="PTHR43280:SF2">
    <property type="entry name" value="HTH-TYPE TRANSCRIPTIONAL REGULATOR EXSA"/>
    <property type="match status" value="1"/>
</dbReference>